<feature type="region of interest" description="Disordered" evidence="4">
    <location>
        <begin position="1038"/>
        <end position="1071"/>
    </location>
</feature>
<dbReference type="GO" id="GO:0008270">
    <property type="term" value="F:zinc ion binding"/>
    <property type="evidence" value="ECO:0007669"/>
    <property type="project" value="UniProtKB-KW"/>
</dbReference>
<dbReference type="SUPFAM" id="SSF69322">
    <property type="entry name" value="Tricorn protease domain 2"/>
    <property type="match status" value="1"/>
</dbReference>
<evidence type="ECO:0000313" key="6">
    <source>
        <dbReference type="EMBL" id="JAP67011.1"/>
    </source>
</evidence>
<keyword evidence="2" id="KW-0862">Zinc</keyword>
<dbReference type="PROSITE" id="PS50089">
    <property type="entry name" value="ZF_RING_2"/>
    <property type="match status" value="1"/>
</dbReference>
<feature type="compositionally biased region" description="Basic and acidic residues" evidence="4">
    <location>
        <begin position="462"/>
        <end position="482"/>
    </location>
</feature>
<evidence type="ECO:0000256" key="3">
    <source>
        <dbReference type="PROSITE-ProRule" id="PRU00175"/>
    </source>
</evidence>
<dbReference type="InterPro" id="IPR056445">
    <property type="entry name" value="TPR_HPS5"/>
</dbReference>
<evidence type="ECO:0000256" key="1">
    <source>
        <dbReference type="ARBA" id="ARBA00022771"/>
    </source>
</evidence>
<evidence type="ECO:0000256" key="4">
    <source>
        <dbReference type="SAM" id="MobiDB-lite"/>
    </source>
</evidence>
<dbReference type="InterPro" id="IPR001841">
    <property type="entry name" value="Znf_RING"/>
</dbReference>
<name>A0A131XN77_9ACAR</name>
<feature type="region of interest" description="Disordered" evidence="4">
    <location>
        <begin position="437"/>
        <end position="641"/>
    </location>
</feature>
<evidence type="ECO:0000259" key="5">
    <source>
        <dbReference type="PROSITE" id="PS50089"/>
    </source>
</evidence>
<reference evidence="6" key="1">
    <citation type="journal article" date="2017" name="Ticks Tick Borne Dis.">
        <title>An insight into the sialome of Hyalomma excavatum.</title>
        <authorList>
            <person name="Ribeiro J.M."/>
            <person name="Slovak M."/>
            <person name="Francischetti I.M."/>
        </authorList>
    </citation>
    <scope>NUCLEOTIDE SEQUENCE</scope>
    <source>
        <strain evidence="6">Samish</strain>
        <tissue evidence="6">Salivary glands</tissue>
    </source>
</reference>
<keyword evidence="1 3" id="KW-0863">Zinc-finger</keyword>
<dbReference type="InterPro" id="IPR056499">
    <property type="entry name" value="Beta-prop_HPS5-like"/>
</dbReference>
<keyword evidence="1 3" id="KW-0479">Metal-binding</keyword>
<protein>
    <recommendedName>
        <fullName evidence="5">RING-type domain-containing protein</fullName>
    </recommendedName>
</protein>
<feature type="region of interest" description="Disordered" evidence="4">
    <location>
        <begin position="1084"/>
        <end position="1103"/>
    </location>
</feature>
<dbReference type="EMBL" id="GEFH01001570">
    <property type="protein sequence ID" value="JAP67011.1"/>
    <property type="molecule type" value="mRNA"/>
</dbReference>
<feature type="non-terminal residue" evidence="6">
    <location>
        <position position="1"/>
    </location>
</feature>
<feature type="compositionally biased region" description="Basic and acidic residues" evidence="4">
    <location>
        <begin position="437"/>
        <end position="450"/>
    </location>
</feature>
<dbReference type="InterPro" id="IPR015943">
    <property type="entry name" value="WD40/YVTN_repeat-like_dom_sf"/>
</dbReference>
<dbReference type="Pfam" id="PF23758">
    <property type="entry name" value="TPR_HPS5"/>
    <property type="match status" value="1"/>
</dbReference>
<feature type="domain" description="RING-type" evidence="5">
    <location>
        <begin position="1602"/>
        <end position="1643"/>
    </location>
</feature>
<accession>A0A131XN77</accession>
<sequence length="1650" mass="181123">PKRMAEGGAELISQAPYVLAEYQSLDGILAPIRNLTRVKYACFDASKRYLAFGATTGDVFMFHRDTTAYITTITNKEGAVSQVALAPDDFVLGIATSRGHVVVLEHNARRPTVQAQRLQLSFEHKGSMVTCLEWNSVGSRLFVADNTGKVSVLNVSTSKAKSLFQSPPSTLMRLDSKVVQLNFAQDRLLASTLTRCYLGDTIREKFTQVGKKLRDGEFGGCFYPGSKPQDSMCIYAARPGSRIWQADLKGSVLKTHQFKEALAINPVKLVTYRSDTSILGNAASSASTTAFTKLLTIWASNHSLPFLISWSSNGLYVINPQEGEIVLWNDELKDVKDLRCVRNNIYIQLHSGEFCTCSMLTPVQAVLCFLQHNHAMLCGQFLCQNQLLIPKPAFQKTLSSELCFELHDKLQEAGQISLAATVAKVLLDSYDIDITKKPEKPKVDPAKEDSLDSSSSNPAHVSVERAPTKRRSREPQKSRDECGVASPRHVRCHSSEPVKTHVVYSPRPARRTVRRGSDPPPPSTIEKALPAESPLKTKPTKACSPTPARRTVGLSSAHRERSLSLDAPRQGAPESQPPRTLSERPRQLPTAAKSSALVGLSVGSRDQNKGTTKVSSGSSSDRETPEDAEVSPTPGCSVVERGNNKKAYGSALRILPAIPASPLDSPMSPLDRVDPEVLASMYAEQDVGYESVYQYLSLGVYGSSLVPAAFTMRGADLTQLANVADLAKLRETLSSRISNGKDTILKNLRGLENKLKYFSVDQSADVGLTSPLSVVPECTPAEPNLKPGGNFSKHLTPKDDFWSFLPGGNSSLIEATLRASSNANDPTIFYHGPSLVMVLEEWLEALHSTQISVVNQIASTETAKLPAVISHCDSVQKSPDETFSSPSSQGETRISVQLSLIKSIFTSDPFHLPSEVAEKARELTMLCFQTRTLGSVERVAAKVSEAEGREKLTSSMYNGSSAATDMKLSKHSSTNSLGSEDTSTHCDLSLSMRSSASEKYGFHLSDMPTIDSCSESAMFQSMSSSCGGLSINLDFRPEESAQQPDAAPVRKTSLSQHRQETNGGVAGSANQEQSFEGLTAVPVASPSQSPLRENENASECEDMAVPTESSSVLRDKCPDAIGVNGFVVHEVANSCQSLAGEGFTGQRNLSVYSDLSPSQGSQSEATSVSWMPMIPQSKEKTELFKNHVNDAKTALFIRYYFHLLDLEVVWDVVQLTENPCFETWSTVVLGVLQELKARHRNETGPEHLVIVTQQVQNVATQPWLLLAYLLLLHEVAQEKAADTFTKKASCLSARDILYFTQLCKVECLFLGAMQGALSCFTLPQMLSSFRKYLENEEVRWEWVVQCLQSVNNECLKCSCGAPSYNSHKTNWPMYEHLKAVLCNKDWISQKSLELCRTYAFWPGYLCALKHLGHRKEHLVNVIQLGDAELLMRDNCLGFVPESPQEWKLAMELVSRHRTETVVVTCLSCGKPHKSMESHTPLTVQSVAQRMLASLGFEQAATILHELNLPRNSLGQGFYLASVLLTLIEQQQAALSHRMLSRLESYVWSRRPVTLPPQVADVLDREKQGLAGHDDLTDVQLQGSYVEEPESHWGGNIPLLSNCLLCGLPLGTTVSAHAVVMCHCGHCFHESCLPSPGDFCVICKEEDIWKR</sequence>
<dbReference type="GO" id="GO:0005737">
    <property type="term" value="C:cytoplasm"/>
    <property type="evidence" value="ECO:0007669"/>
    <property type="project" value="TreeGrafter"/>
</dbReference>
<evidence type="ECO:0000256" key="2">
    <source>
        <dbReference type="ARBA" id="ARBA00022833"/>
    </source>
</evidence>
<dbReference type="GO" id="GO:0048066">
    <property type="term" value="P:developmental pigmentation"/>
    <property type="evidence" value="ECO:0007669"/>
    <property type="project" value="TreeGrafter"/>
</dbReference>
<dbReference type="Pfam" id="PF23756">
    <property type="entry name" value="Beta-prop_HPS5"/>
    <property type="match status" value="1"/>
</dbReference>
<dbReference type="PANTHER" id="PTHR23287:SF18">
    <property type="entry name" value="BLOC-2 COMPLEX MEMBER HPS5"/>
    <property type="match status" value="1"/>
</dbReference>
<dbReference type="PANTHER" id="PTHR23287">
    <property type="entry name" value="RUBY-EYE2-LIKE PROTEIN"/>
    <property type="match status" value="1"/>
</dbReference>
<dbReference type="Gene3D" id="2.130.10.10">
    <property type="entry name" value="YVTN repeat-like/Quinoprotein amine dehydrogenase"/>
    <property type="match status" value="1"/>
</dbReference>
<organism evidence="6">
    <name type="scientific">Hyalomma excavatum</name>
    <dbReference type="NCBI Taxonomy" id="257692"/>
    <lineage>
        <taxon>Eukaryota</taxon>
        <taxon>Metazoa</taxon>
        <taxon>Ecdysozoa</taxon>
        <taxon>Arthropoda</taxon>
        <taxon>Chelicerata</taxon>
        <taxon>Arachnida</taxon>
        <taxon>Acari</taxon>
        <taxon>Parasitiformes</taxon>
        <taxon>Ixodida</taxon>
        <taxon>Ixodoidea</taxon>
        <taxon>Ixodidae</taxon>
        <taxon>Hyalomminae</taxon>
        <taxon>Hyalomma</taxon>
    </lineage>
</organism>
<proteinExistence type="evidence at transcript level"/>